<evidence type="ECO:0000313" key="6">
    <source>
        <dbReference type="EMBL" id="CAB3239944.1"/>
    </source>
</evidence>
<dbReference type="OrthoDB" id="163794at2759"/>
<comment type="caution">
    <text evidence="6">The sequence shown here is derived from an EMBL/GenBank/DDBJ whole genome shotgun (WGS) entry which is preliminary data.</text>
</comment>
<dbReference type="InterPro" id="IPR042816">
    <property type="entry name" value="Nsrp1"/>
</dbReference>
<dbReference type="Proteomes" id="UP000494106">
    <property type="component" value="Unassembled WGS sequence"/>
</dbReference>
<dbReference type="EMBL" id="CADEBC010000503">
    <property type="protein sequence ID" value="CAB3239944.1"/>
    <property type="molecule type" value="Genomic_DNA"/>
</dbReference>
<feature type="compositionally biased region" description="Basic and acidic residues" evidence="4">
    <location>
        <begin position="254"/>
        <end position="264"/>
    </location>
</feature>
<feature type="compositionally biased region" description="Basic and acidic residues" evidence="4">
    <location>
        <begin position="185"/>
        <end position="197"/>
    </location>
</feature>
<gene>
    <name evidence="6" type="ORF">APLA_LOCUS8118</name>
</gene>
<evidence type="ECO:0000256" key="2">
    <source>
        <dbReference type="ARBA" id="ARBA00023054"/>
    </source>
</evidence>
<dbReference type="PANTHER" id="PTHR31938">
    <property type="entry name" value="NUCLEAR SPECKLE SPLICING REGULATORY PROTEIN 1"/>
    <property type="match status" value="1"/>
</dbReference>
<accession>A0A8S1A5T6</accession>
<feature type="domain" description="Nuclear speckle splicing regulatory protein 1 N-terminal" evidence="5">
    <location>
        <begin position="55"/>
        <end position="171"/>
    </location>
</feature>
<name>A0A8S1A5T6_ARCPL</name>
<keyword evidence="7" id="KW-1185">Reference proteome</keyword>
<dbReference type="PANTHER" id="PTHR31938:SF4">
    <property type="entry name" value="NUCLEAR SPECKLE SPLICING REGULATORY PROTEIN 1"/>
    <property type="match status" value="1"/>
</dbReference>
<feature type="coiled-coil region" evidence="3">
    <location>
        <begin position="87"/>
        <end position="171"/>
    </location>
</feature>
<dbReference type="InterPro" id="IPR018612">
    <property type="entry name" value="NSRP1_N"/>
</dbReference>
<feature type="compositionally biased region" description="Polar residues" evidence="4">
    <location>
        <begin position="47"/>
        <end position="56"/>
    </location>
</feature>
<dbReference type="Pfam" id="PF09745">
    <property type="entry name" value="NSRP1_N"/>
    <property type="match status" value="1"/>
</dbReference>
<organism evidence="6 7">
    <name type="scientific">Arctia plantaginis</name>
    <name type="common">Wood tiger moth</name>
    <name type="synonym">Phalaena plantaginis</name>
    <dbReference type="NCBI Taxonomy" id="874455"/>
    <lineage>
        <taxon>Eukaryota</taxon>
        <taxon>Metazoa</taxon>
        <taxon>Ecdysozoa</taxon>
        <taxon>Arthropoda</taxon>
        <taxon>Hexapoda</taxon>
        <taxon>Insecta</taxon>
        <taxon>Pterygota</taxon>
        <taxon>Neoptera</taxon>
        <taxon>Endopterygota</taxon>
        <taxon>Lepidoptera</taxon>
        <taxon>Glossata</taxon>
        <taxon>Ditrysia</taxon>
        <taxon>Noctuoidea</taxon>
        <taxon>Erebidae</taxon>
        <taxon>Arctiinae</taxon>
        <taxon>Arctia</taxon>
    </lineage>
</organism>
<proteinExistence type="inferred from homology"/>
<feature type="compositionally biased region" description="Polar residues" evidence="4">
    <location>
        <begin position="204"/>
        <end position="218"/>
    </location>
</feature>
<evidence type="ECO:0000256" key="1">
    <source>
        <dbReference type="ARBA" id="ARBA00010126"/>
    </source>
</evidence>
<feature type="compositionally biased region" description="Basic and acidic residues" evidence="4">
    <location>
        <begin position="331"/>
        <end position="346"/>
    </location>
</feature>
<evidence type="ECO:0000313" key="7">
    <source>
        <dbReference type="Proteomes" id="UP000494106"/>
    </source>
</evidence>
<reference evidence="6 7" key="1">
    <citation type="submission" date="2020-04" db="EMBL/GenBank/DDBJ databases">
        <authorList>
            <person name="Wallbank WR R."/>
            <person name="Pardo Diaz C."/>
            <person name="Kozak K."/>
            <person name="Martin S."/>
            <person name="Jiggins C."/>
            <person name="Moest M."/>
            <person name="Warren A I."/>
            <person name="Byers J.R.P. K."/>
            <person name="Montejo-Kovacevich G."/>
            <person name="Yen C E."/>
        </authorList>
    </citation>
    <scope>NUCLEOTIDE SEQUENCE [LARGE SCALE GENOMIC DNA]</scope>
</reference>
<evidence type="ECO:0000256" key="4">
    <source>
        <dbReference type="SAM" id="MobiDB-lite"/>
    </source>
</evidence>
<feature type="compositionally biased region" description="Acidic residues" evidence="4">
    <location>
        <begin position="274"/>
        <end position="289"/>
    </location>
</feature>
<protein>
    <recommendedName>
        <fullName evidence="5">Nuclear speckle splicing regulatory protein 1 N-terminal domain-containing protein</fullName>
    </recommendedName>
</protein>
<evidence type="ECO:0000256" key="3">
    <source>
        <dbReference type="SAM" id="Coils"/>
    </source>
</evidence>
<dbReference type="AlphaFoldDB" id="A0A8S1A5T6"/>
<sequence>MSDKKYGLIVPDKGKVKPVFQASRNVFGNDSDSEEELTKKPILLRPSGNTSRQSKINQEKAILEDPTVYQYDEIYDDMTSKKEKIKLKNKEEKAPQYIENLMKAANKRKIENERRIERQIQKEREKEGDEFKDKEVFVTSAYKKKLEEMRLEEEKEKREEYLENIGDVTKQKDLGGFYRHLYEQKLGKDEKNDKNDEAVGSAPSKVSESNEKNLTLKATASPHDAQKKRNYRKRKSSDSRPCLSDGEIEESEEEINRFNLDDIRKAKKHKLDENIDADSDFSIDESSNDENDKKNTEVINQLTIKPTEKEVNKPLPSKDDNEPSAIIKNSQEVKDTDKIEEPKPKVDIWKKRTVGPIFEEALKRYYERKAARGH</sequence>
<comment type="similarity">
    <text evidence="1">Belongs to the NSRP1 family.</text>
</comment>
<feature type="region of interest" description="Disordered" evidence="4">
    <location>
        <begin position="26"/>
        <end position="59"/>
    </location>
</feature>
<evidence type="ECO:0000259" key="5">
    <source>
        <dbReference type="Pfam" id="PF09745"/>
    </source>
</evidence>
<feature type="compositionally biased region" description="Basic and acidic residues" evidence="4">
    <location>
        <begin position="306"/>
        <end position="321"/>
    </location>
</feature>
<dbReference type="GO" id="GO:0000381">
    <property type="term" value="P:regulation of alternative mRNA splicing, via spliceosome"/>
    <property type="evidence" value="ECO:0007669"/>
    <property type="project" value="InterPro"/>
</dbReference>
<keyword evidence="2 3" id="KW-0175">Coiled coil</keyword>
<feature type="region of interest" description="Disordered" evidence="4">
    <location>
        <begin position="185"/>
        <end position="346"/>
    </location>
</feature>
<feature type="compositionally biased region" description="Basic residues" evidence="4">
    <location>
        <begin position="226"/>
        <end position="235"/>
    </location>
</feature>